<dbReference type="Gene3D" id="2.20.110.10">
    <property type="entry name" value="Histone H3 K4-specific methyltransferase SET7/9 N-terminal domain"/>
    <property type="match status" value="1"/>
</dbReference>
<keyword evidence="2" id="KW-0732">Signal</keyword>
<feature type="signal peptide" evidence="2">
    <location>
        <begin position="1"/>
        <end position="23"/>
    </location>
</feature>
<feature type="chain" id="PRO_5012432143" description="MORN repeat variant" evidence="2">
    <location>
        <begin position="24"/>
        <end position="240"/>
    </location>
</feature>
<dbReference type="STRING" id="683124.SAMN05444337_0055"/>
<keyword evidence="4" id="KW-1185">Reference proteome</keyword>
<evidence type="ECO:0000256" key="1">
    <source>
        <dbReference type="SAM" id="MobiDB-lite"/>
    </source>
</evidence>
<evidence type="ECO:0000256" key="2">
    <source>
        <dbReference type="SAM" id="SignalP"/>
    </source>
</evidence>
<dbReference type="EMBL" id="FQZH01000001">
    <property type="protein sequence ID" value="SHI46139.1"/>
    <property type="molecule type" value="Genomic_DNA"/>
</dbReference>
<dbReference type="AlphaFoldDB" id="A0A1M6BBN5"/>
<sequence length="240" mass="28219">MLHNFTTMKKLLFVSILSFVLLAATDPYSIKRISDKDFRYEFYTTDKKVSVKHNKEYFWFKGGLIHKAEGGVAGQVLDGDFKKYYHSNQLAEQGTLKKGLKVGLWKTWFENGATKSTQEYSSGLKQGKFFSYNVEGKMLEKGYYKSGKKHGYWINFVKQDTTRYKNGVIFIKKPKLTKEEKAALKEQKQKDRELEKLEKEKQKEAKAKEKELKKNAKTDPKNKTEKEPFYKRIFKKKDKK</sequence>
<evidence type="ECO:0000313" key="4">
    <source>
        <dbReference type="Proteomes" id="UP000184232"/>
    </source>
</evidence>
<protein>
    <recommendedName>
        <fullName evidence="5">MORN repeat variant</fullName>
    </recommendedName>
</protein>
<evidence type="ECO:0008006" key="5">
    <source>
        <dbReference type="Google" id="ProtNLM"/>
    </source>
</evidence>
<reference evidence="3 4" key="1">
    <citation type="submission" date="2016-11" db="EMBL/GenBank/DDBJ databases">
        <authorList>
            <person name="Jaros S."/>
            <person name="Januszkiewicz K."/>
            <person name="Wedrychowicz H."/>
        </authorList>
    </citation>
    <scope>NUCLEOTIDE SEQUENCE [LARGE SCALE GENOMIC DNA]</scope>
    <source>
        <strain evidence="3 4">DSM 22807</strain>
    </source>
</reference>
<organism evidence="3 4">
    <name type="scientific">Flavobacterium haoranii</name>
    <dbReference type="NCBI Taxonomy" id="683124"/>
    <lineage>
        <taxon>Bacteria</taxon>
        <taxon>Pseudomonadati</taxon>
        <taxon>Bacteroidota</taxon>
        <taxon>Flavobacteriia</taxon>
        <taxon>Flavobacteriales</taxon>
        <taxon>Flavobacteriaceae</taxon>
        <taxon>Flavobacterium</taxon>
    </lineage>
</organism>
<dbReference type="SUPFAM" id="SSF82185">
    <property type="entry name" value="Histone H3 K4-specific methyltransferase SET7/9 N-terminal domain"/>
    <property type="match status" value="1"/>
</dbReference>
<evidence type="ECO:0000313" key="3">
    <source>
        <dbReference type="EMBL" id="SHI46139.1"/>
    </source>
</evidence>
<feature type="region of interest" description="Disordered" evidence="1">
    <location>
        <begin position="182"/>
        <end position="240"/>
    </location>
</feature>
<accession>A0A1M6BBN5</accession>
<feature type="compositionally biased region" description="Basic and acidic residues" evidence="1">
    <location>
        <begin position="182"/>
        <end position="230"/>
    </location>
</feature>
<gene>
    <name evidence="3" type="ORF">SAMN05444337_0055</name>
</gene>
<name>A0A1M6BBN5_9FLAO</name>
<dbReference type="Proteomes" id="UP000184232">
    <property type="component" value="Unassembled WGS sequence"/>
</dbReference>
<proteinExistence type="predicted"/>